<feature type="domain" description="DRBM" evidence="3">
    <location>
        <begin position="134"/>
        <end position="200"/>
    </location>
</feature>
<organism evidence="4 5">
    <name type="scientific">Aldrovandia affinis</name>
    <dbReference type="NCBI Taxonomy" id="143900"/>
    <lineage>
        <taxon>Eukaryota</taxon>
        <taxon>Metazoa</taxon>
        <taxon>Chordata</taxon>
        <taxon>Craniata</taxon>
        <taxon>Vertebrata</taxon>
        <taxon>Euteleostomi</taxon>
        <taxon>Actinopterygii</taxon>
        <taxon>Neopterygii</taxon>
        <taxon>Teleostei</taxon>
        <taxon>Notacanthiformes</taxon>
        <taxon>Halosauridae</taxon>
        <taxon>Aldrovandia</taxon>
    </lineage>
</organism>
<keyword evidence="1" id="KW-0694">RNA-binding</keyword>
<dbReference type="InterPro" id="IPR044460">
    <property type="entry name" value="ADAR3_DSRM_1"/>
</dbReference>
<gene>
    <name evidence="4" type="ORF">AAFF_G00245240</name>
</gene>
<evidence type="ECO:0000313" key="5">
    <source>
        <dbReference type="Proteomes" id="UP001221898"/>
    </source>
</evidence>
<feature type="region of interest" description="Disordered" evidence="2">
    <location>
        <begin position="1"/>
        <end position="42"/>
    </location>
</feature>
<dbReference type="GO" id="GO:0005730">
    <property type="term" value="C:nucleolus"/>
    <property type="evidence" value="ECO:0007669"/>
    <property type="project" value="TreeGrafter"/>
</dbReference>
<comment type="caution">
    <text evidence="4">The sequence shown here is derived from an EMBL/GenBank/DDBJ whole genome shotgun (WGS) entry which is preliminary data.</text>
</comment>
<protein>
    <recommendedName>
        <fullName evidence="3">DRBM domain-containing protein</fullName>
    </recommendedName>
</protein>
<dbReference type="GO" id="GO:0008251">
    <property type="term" value="F:tRNA-specific adenosine deaminase activity"/>
    <property type="evidence" value="ECO:0007669"/>
    <property type="project" value="TreeGrafter"/>
</dbReference>
<sequence length="308" mass="33953">MSLGTMVSAPGNNSRSSGTLHNPLKRKFKRRRRRRRSKKRGKVSMLSAFIGPFRYFNTGEDEDRFSTSSVEVKENRDIGNIEDCAIGPRHHQSFLLSDMPGGGNSCLKRKRPLEEENVGPLCTVVHGKLSWCVSQKNALVQLNELKPGLRFDMVSQTGPVHAPVFAMRVEVNGLTFEGRGPTKKKAKMRAAELALGSFIQFPNACQAHLALGSGGDPTADFTSDQAGFPDTLFKEFEPLSHGDSLPCCRPATEEMHPAATATRCRGRLVCHTLDLRRVRAKPGWCVTAFPAERDKTPVGLLNELRPGL</sequence>
<dbReference type="GO" id="GO:0003725">
    <property type="term" value="F:double-stranded RNA binding"/>
    <property type="evidence" value="ECO:0007669"/>
    <property type="project" value="TreeGrafter"/>
</dbReference>
<dbReference type="PROSITE" id="PS50137">
    <property type="entry name" value="DS_RBD"/>
    <property type="match status" value="1"/>
</dbReference>
<dbReference type="Pfam" id="PF00035">
    <property type="entry name" value="dsrm"/>
    <property type="match status" value="1"/>
</dbReference>
<feature type="non-terminal residue" evidence="4">
    <location>
        <position position="308"/>
    </location>
</feature>
<dbReference type="PANTHER" id="PTHR10910:SF62">
    <property type="entry name" value="AT07585P-RELATED"/>
    <property type="match status" value="1"/>
</dbReference>
<dbReference type="SMART" id="SM00358">
    <property type="entry name" value="DSRM"/>
    <property type="match status" value="1"/>
</dbReference>
<dbReference type="SUPFAM" id="SSF54768">
    <property type="entry name" value="dsRNA-binding domain-like"/>
    <property type="match status" value="1"/>
</dbReference>
<dbReference type="GO" id="GO:0006396">
    <property type="term" value="P:RNA processing"/>
    <property type="evidence" value="ECO:0007669"/>
    <property type="project" value="TreeGrafter"/>
</dbReference>
<dbReference type="GO" id="GO:0003726">
    <property type="term" value="F:double-stranded RNA adenosine deaminase activity"/>
    <property type="evidence" value="ECO:0007669"/>
    <property type="project" value="TreeGrafter"/>
</dbReference>
<keyword evidence="5" id="KW-1185">Reference proteome</keyword>
<evidence type="ECO:0000313" key="4">
    <source>
        <dbReference type="EMBL" id="KAJ8378176.1"/>
    </source>
</evidence>
<dbReference type="GO" id="GO:0005737">
    <property type="term" value="C:cytoplasm"/>
    <property type="evidence" value="ECO:0007669"/>
    <property type="project" value="TreeGrafter"/>
</dbReference>
<dbReference type="EMBL" id="JAINUG010000328">
    <property type="protein sequence ID" value="KAJ8378176.1"/>
    <property type="molecule type" value="Genomic_DNA"/>
</dbReference>
<dbReference type="PANTHER" id="PTHR10910">
    <property type="entry name" value="EUKARYOTE SPECIFIC DSRNA BINDING PROTEIN"/>
    <property type="match status" value="1"/>
</dbReference>
<evidence type="ECO:0000256" key="2">
    <source>
        <dbReference type="SAM" id="MobiDB-lite"/>
    </source>
</evidence>
<evidence type="ECO:0000256" key="1">
    <source>
        <dbReference type="PROSITE-ProRule" id="PRU00266"/>
    </source>
</evidence>
<feature type="compositionally biased region" description="Basic residues" evidence="2">
    <location>
        <begin position="23"/>
        <end position="42"/>
    </location>
</feature>
<name>A0AAD7RDQ8_9TELE</name>
<evidence type="ECO:0000259" key="3">
    <source>
        <dbReference type="PROSITE" id="PS50137"/>
    </source>
</evidence>
<feature type="compositionally biased region" description="Polar residues" evidence="2">
    <location>
        <begin position="10"/>
        <end position="20"/>
    </location>
</feature>
<dbReference type="Gene3D" id="3.30.160.20">
    <property type="match status" value="1"/>
</dbReference>
<dbReference type="CDD" id="cd19896">
    <property type="entry name" value="DSRM_RED2_rpt1"/>
    <property type="match status" value="1"/>
</dbReference>
<dbReference type="Proteomes" id="UP001221898">
    <property type="component" value="Unassembled WGS sequence"/>
</dbReference>
<reference evidence="4" key="1">
    <citation type="journal article" date="2023" name="Science">
        <title>Genome structures resolve the early diversification of teleost fishes.</title>
        <authorList>
            <person name="Parey E."/>
            <person name="Louis A."/>
            <person name="Montfort J."/>
            <person name="Bouchez O."/>
            <person name="Roques C."/>
            <person name="Iampietro C."/>
            <person name="Lluch J."/>
            <person name="Castinel A."/>
            <person name="Donnadieu C."/>
            <person name="Desvignes T."/>
            <person name="Floi Bucao C."/>
            <person name="Jouanno E."/>
            <person name="Wen M."/>
            <person name="Mejri S."/>
            <person name="Dirks R."/>
            <person name="Jansen H."/>
            <person name="Henkel C."/>
            <person name="Chen W.J."/>
            <person name="Zahm M."/>
            <person name="Cabau C."/>
            <person name="Klopp C."/>
            <person name="Thompson A.W."/>
            <person name="Robinson-Rechavi M."/>
            <person name="Braasch I."/>
            <person name="Lecointre G."/>
            <person name="Bobe J."/>
            <person name="Postlethwait J.H."/>
            <person name="Berthelot C."/>
            <person name="Roest Crollius H."/>
            <person name="Guiguen Y."/>
        </authorList>
    </citation>
    <scope>NUCLEOTIDE SEQUENCE</scope>
    <source>
        <strain evidence="4">NC1722</strain>
    </source>
</reference>
<dbReference type="InterPro" id="IPR014720">
    <property type="entry name" value="dsRBD_dom"/>
</dbReference>
<accession>A0AAD7RDQ8</accession>
<dbReference type="AlphaFoldDB" id="A0AAD7RDQ8"/>
<proteinExistence type="predicted"/>
<dbReference type="GO" id="GO:0006382">
    <property type="term" value="P:adenosine to inosine editing"/>
    <property type="evidence" value="ECO:0007669"/>
    <property type="project" value="TreeGrafter"/>
</dbReference>
<dbReference type="FunFam" id="3.30.160.20:FF:000009">
    <property type="entry name" value="Adenosine deaminase RNA-specific B2 (inactive)"/>
    <property type="match status" value="1"/>
</dbReference>